<reference evidence="2" key="1">
    <citation type="submission" date="2023-06" db="EMBL/GenBank/DDBJ databases">
        <authorList>
            <consortium name="Lawrence Berkeley National Laboratory"/>
            <person name="Ahrendt S."/>
            <person name="Sahu N."/>
            <person name="Indic B."/>
            <person name="Wong-Bajracharya J."/>
            <person name="Merenyi Z."/>
            <person name="Ke H.-M."/>
            <person name="Monk M."/>
            <person name="Kocsube S."/>
            <person name="Drula E."/>
            <person name="Lipzen A."/>
            <person name="Balint B."/>
            <person name="Henrissat B."/>
            <person name="Andreopoulos B."/>
            <person name="Martin F.M."/>
            <person name="Harder C.B."/>
            <person name="Rigling D."/>
            <person name="Ford K.L."/>
            <person name="Foster G.D."/>
            <person name="Pangilinan J."/>
            <person name="Papanicolaou A."/>
            <person name="Barry K."/>
            <person name="LaButti K."/>
            <person name="Viragh M."/>
            <person name="Koriabine M."/>
            <person name="Yan M."/>
            <person name="Riley R."/>
            <person name="Champramary S."/>
            <person name="Plett K.L."/>
            <person name="Tsai I.J."/>
            <person name="Slot J."/>
            <person name="Sipos G."/>
            <person name="Plett J."/>
            <person name="Nagy L.G."/>
            <person name="Grigoriev I.V."/>
        </authorList>
    </citation>
    <scope>NUCLEOTIDE SEQUENCE</scope>
    <source>
        <strain evidence="2">HWK02</strain>
    </source>
</reference>
<feature type="signal peptide" evidence="1">
    <location>
        <begin position="1"/>
        <end position="28"/>
    </location>
</feature>
<name>A0AA39QP05_9AGAR</name>
<keyword evidence="1" id="KW-0732">Signal</keyword>
<dbReference type="EMBL" id="JAUEPU010000001">
    <property type="protein sequence ID" value="KAK0506500.1"/>
    <property type="molecule type" value="Genomic_DNA"/>
</dbReference>
<evidence type="ECO:0000256" key="1">
    <source>
        <dbReference type="SAM" id="SignalP"/>
    </source>
</evidence>
<dbReference type="Proteomes" id="UP001175228">
    <property type="component" value="Unassembled WGS sequence"/>
</dbReference>
<evidence type="ECO:0000313" key="2">
    <source>
        <dbReference type="EMBL" id="KAK0506500.1"/>
    </source>
</evidence>
<keyword evidence="3" id="KW-1185">Reference proteome</keyword>
<organism evidence="2 3">
    <name type="scientific">Armillaria luteobubalina</name>
    <dbReference type="NCBI Taxonomy" id="153913"/>
    <lineage>
        <taxon>Eukaryota</taxon>
        <taxon>Fungi</taxon>
        <taxon>Dikarya</taxon>
        <taxon>Basidiomycota</taxon>
        <taxon>Agaricomycotina</taxon>
        <taxon>Agaricomycetes</taxon>
        <taxon>Agaricomycetidae</taxon>
        <taxon>Agaricales</taxon>
        <taxon>Marasmiineae</taxon>
        <taxon>Physalacriaceae</taxon>
        <taxon>Armillaria</taxon>
    </lineage>
</organism>
<evidence type="ECO:0000313" key="3">
    <source>
        <dbReference type="Proteomes" id="UP001175228"/>
    </source>
</evidence>
<gene>
    <name evidence="2" type="ORF">EDD18DRAFT_1342868</name>
</gene>
<evidence type="ECO:0008006" key="4">
    <source>
        <dbReference type="Google" id="ProtNLM"/>
    </source>
</evidence>
<sequence>MVPWAQRLSSNCHLVFVTTSTFVSLALMQSDFELPAVTCPLPEMNQSVTEGLIHTSMGTPSAKISRAGIVSIHYDGALCRRMKSSSTRSYTVYAKVKRLVIKKYSVMSSGVSEVDGQSFKVDLDLTSNTSATMTLAFEFYPERNESEYGTIGEFCDTAVSNTWHCISPWNK</sequence>
<comment type="caution">
    <text evidence="2">The sequence shown here is derived from an EMBL/GenBank/DDBJ whole genome shotgun (WGS) entry which is preliminary data.</text>
</comment>
<proteinExistence type="predicted"/>
<accession>A0AA39QP05</accession>
<feature type="chain" id="PRO_5041394132" description="Secreted protein" evidence="1">
    <location>
        <begin position="29"/>
        <end position="171"/>
    </location>
</feature>
<dbReference type="AlphaFoldDB" id="A0AA39QP05"/>
<protein>
    <recommendedName>
        <fullName evidence="4">Secreted protein</fullName>
    </recommendedName>
</protein>